<gene>
    <name evidence="1" type="ORF">MERR_LOCUS39678</name>
</gene>
<evidence type="ECO:0000313" key="2">
    <source>
        <dbReference type="Proteomes" id="UP000467841"/>
    </source>
</evidence>
<dbReference type="AlphaFoldDB" id="A0A6D2KX18"/>
<organism evidence="1 2">
    <name type="scientific">Microthlaspi erraticum</name>
    <dbReference type="NCBI Taxonomy" id="1685480"/>
    <lineage>
        <taxon>Eukaryota</taxon>
        <taxon>Viridiplantae</taxon>
        <taxon>Streptophyta</taxon>
        <taxon>Embryophyta</taxon>
        <taxon>Tracheophyta</taxon>
        <taxon>Spermatophyta</taxon>
        <taxon>Magnoliopsida</taxon>
        <taxon>eudicotyledons</taxon>
        <taxon>Gunneridae</taxon>
        <taxon>Pentapetalae</taxon>
        <taxon>rosids</taxon>
        <taxon>malvids</taxon>
        <taxon>Brassicales</taxon>
        <taxon>Brassicaceae</taxon>
        <taxon>Coluteocarpeae</taxon>
        <taxon>Microthlaspi</taxon>
    </lineage>
</organism>
<sequence>MEDFCPDQTGVWGFGERSSIAGIGAPRGGSPFIIKKHKRGYLLNVFGGHVSIRESFPVGTRGVYYLDYSTTDDNLLEVNFVPVVKNKFQSVNRRVSNQGASNQTTILPNIKYIE</sequence>
<accession>A0A6D2KX18</accession>
<dbReference type="Proteomes" id="UP000467841">
    <property type="component" value="Unassembled WGS sequence"/>
</dbReference>
<proteinExistence type="predicted"/>
<comment type="caution">
    <text evidence="1">The sequence shown here is derived from an EMBL/GenBank/DDBJ whole genome shotgun (WGS) entry which is preliminary data.</text>
</comment>
<name>A0A6D2KX18_9BRAS</name>
<reference evidence="1" key="1">
    <citation type="submission" date="2020-01" db="EMBL/GenBank/DDBJ databases">
        <authorList>
            <person name="Mishra B."/>
        </authorList>
    </citation>
    <scope>NUCLEOTIDE SEQUENCE [LARGE SCALE GENOMIC DNA]</scope>
</reference>
<evidence type="ECO:0000313" key="1">
    <source>
        <dbReference type="EMBL" id="CAA7052443.1"/>
    </source>
</evidence>
<dbReference type="EMBL" id="CACVBM020001496">
    <property type="protein sequence ID" value="CAA7052443.1"/>
    <property type="molecule type" value="Genomic_DNA"/>
</dbReference>
<protein>
    <submittedName>
        <fullName evidence="1">Uncharacterized protein</fullName>
    </submittedName>
</protein>
<keyword evidence="2" id="KW-1185">Reference proteome</keyword>